<reference evidence="2" key="1">
    <citation type="journal article" date="2022" name="Mol. Ecol. Resour.">
        <title>The genomes of chicory, endive, great burdock and yacon provide insights into Asteraceae palaeo-polyploidization history and plant inulin production.</title>
        <authorList>
            <person name="Fan W."/>
            <person name="Wang S."/>
            <person name="Wang H."/>
            <person name="Wang A."/>
            <person name="Jiang F."/>
            <person name="Liu H."/>
            <person name="Zhao H."/>
            <person name="Xu D."/>
            <person name="Zhang Y."/>
        </authorList>
    </citation>
    <scope>NUCLEOTIDE SEQUENCE [LARGE SCALE GENOMIC DNA]</scope>
    <source>
        <strain evidence="2">cv. Punajuju</strain>
    </source>
</reference>
<dbReference type="EMBL" id="CM042017">
    <property type="protein sequence ID" value="KAI3689281.1"/>
    <property type="molecule type" value="Genomic_DNA"/>
</dbReference>
<accession>A0ACB8YVL3</accession>
<evidence type="ECO:0000313" key="1">
    <source>
        <dbReference type="EMBL" id="KAI3689281.1"/>
    </source>
</evidence>
<organism evidence="1 2">
    <name type="scientific">Cichorium intybus</name>
    <name type="common">Chicory</name>
    <dbReference type="NCBI Taxonomy" id="13427"/>
    <lineage>
        <taxon>Eukaryota</taxon>
        <taxon>Viridiplantae</taxon>
        <taxon>Streptophyta</taxon>
        <taxon>Embryophyta</taxon>
        <taxon>Tracheophyta</taxon>
        <taxon>Spermatophyta</taxon>
        <taxon>Magnoliopsida</taxon>
        <taxon>eudicotyledons</taxon>
        <taxon>Gunneridae</taxon>
        <taxon>Pentapetalae</taxon>
        <taxon>asterids</taxon>
        <taxon>campanulids</taxon>
        <taxon>Asterales</taxon>
        <taxon>Asteraceae</taxon>
        <taxon>Cichorioideae</taxon>
        <taxon>Cichorieae</taxon>
        <taxon>Cichoriinae</taxon>
        <taxon>Cichorium</taxon>
    </lineage>
</organism>
<protein>
    <submittedName>
        <fullName evidence="1">Uncharacterized protein</fullName>
    </submittedName>
</protein>
<evidence type="ECO:0000313" key="2">
    <source>
        <dbReference type="Proteomes" id="UP001055811"/>
    </source>
</evidence>
<keyword evidence="2" id="KW-1185">Reference proteome</keyword>
<name>A0ACB8YVL3_CICIN</name>
<proteinExistence type="predicted"/>
<reference evidence="1 2" key="2">
    <citation type="journal article" date="2022" name="Mol. Ecol. Resour.">
        <title>The genomes of chicory, endive, great burdock and yacon provide insights into Asteraceae paleo-polyploidization history and plant inulin production.</title>
        <authorList>
            <person name="Fan W."/>
            <person name="Wang S."/>
            <person name="Wang H."/>
            <person name="Wang A."/>
            <person name="Jiang F."/>
            <person name="Liu H."/>
            <person name="Zhao H."/>
            <person name="Xu D."/>
            <person name="Zhang Y."/>
        </authorList>
    </citation>
    <scope>NUCLEOTIDE SEQUENCE [LARGE SCALE GENOMIC DNA]</scope>
    <source>
        <strain evidence="2">cv. Punajuju</strain>
        <tissue evidence="1">Leaves</tissue>
    </source>
</reference>
<comment type="caution">
    <text evidence="1">The sequence shown here is derived from an EMBL/GenBank/DDBJ whole genome shotgun (WGS) entry which is preliminary data.</text>
</comment>
<sequence>MCGIHLRTVLVHIVFSITTPDSRTRSFYRTMNPQPKKSNSNAPLTPEDQQKMINEVRETIKKHKSVEKIKEHRPDEFSRFCSDESVSRYLRARNWNVKKAVKMLETSLIWRMNYKPEEIRWKDVAAEAETGKIYRSNYMDKDGRVVLVMRPKFQNTKSTRSQIKYLVYCMENAILNLPPGQEQMIWLIDFDGFNLSNVSINSTKETANVLQNQYPERLGLAILYNPPKFFEPFYKMVKPFLEPKTANKVKFVYADDPNTKGIMDNLFCMDELESAFGGKDEEYFDIKKYAEKMIEDDAKRIALRSGEDFSKPNADSDSNSDSKSKKAMA</sequence>
<dbReference type="Proteomes" id="UP001055811">
    <property type="component" value="Linkage Group LG09"/>
</dbReference>
<gene>
    <name evidence="1" type="ORF">L2E82_47235</name>
</gene>